<dbReference type="RefSeq" id="WP_160951899.1">
    <property type="nucleotide sequence ID" value="NZ_WWEQ01000001.1"/>
</dbReference>
<dbReference type="InterPro" id="IPR000169">
    <property type="entry name" value="Pept_cys_AS"/>
</dbReference>
<gene>
    <name evidence="8" type="ORF">GSY69_00150</name>
</gene>
<dbReference type="PROSITE" id="PS00139">
    <property type="entry name" value="THIOL_PROTEASE_CYS"/>
    <property type="match status" value="1"/>
</dbReference>
<proteinExistence type="inferred from homology"/>
<dbReference type="GO" id="GO:0005737">
    <property type="term" value="C:cytoplasm"/>
    <property type="evidence" value="ECO:0007669"/>
    <property type="project" value="TreeGrafter"/>
</dbReference>
<dbReference type="EMBL" id="WWEQ01000001">
    <property type="protein sequence ID" value="MYM18431.1"/>
    <property type="molecule type" value="Genomic_DNA"/>
</dbReference>
<comment type="caution">
    <text evidence="8">The sequence shown here is derived from an EMBL/GenBank/DDBJ whole genome shotgun (WGS) entry which is preliminary data.</text>
</comment>
<dbReference type="PROSITE" id="PS50203">
    <property type="entry name" value="CALPAIN_CAT"/>
    <property type="match status" value="1"/>
</dbReference>
<dbReference type="AlphaFoldDB" id="A0A6N9H3L1"/>
<evidence type="ECO:0000256" key="6">
    <source>
        <dbReference type="SAM" id="MobiDB-lite"/>
    </source>
</evidence>
<evidence type="ECO:0000259" key="7">
    <source>
        <dbReference type="PROSITE" id="PS50203"/>
    </source>
</evidence>
<keyword evidence="2 5" id="KW-0645">Protease</keyword>
<evidence type="ECO:0000256" key="4">
    <source>
        <dbReference type="ARBA" id="ARBA00022807"/>
    </source>
</evidence>
<keyword evidence="3 5" id="KW-0378">Hydrolase</keyword>
<keyword evidence="9" id="KW-1185">Reference proteome</keyword>
<evidence type="ECO:0000256" key="5">
    <source>
        <dbReference type="PROSITE-ProRule" id="PRU00239"/>
    </source>
</evidence>
<keyword evidence="4 5" id="KW-0788">Thiol protease</keyword>
<accession>A0A6N9H3L1</accession>
<feature type="compositionally biased region" description="Basic and acidic residues" evidence="6">
    <location>
        <begin position="298"/>
        <end position="309"/>
    </location>
</feature>
<dbReference type="Proteomes" id="UP000469215">
    <property type="component" value="Unassembled WGS sequence"/>
</dbReference>
<evidence type="ECO:0000313" key="8">
    <source>
        <dbReference type="EMBL" id="MYM18431.1"/>
    </source>
</evidence>
<protein>
    <recommendedName>
        <fullName evidence="7">Calpain catalytic domain-containing protein</fullName>
    </recommendedName>
</protein>
<evidence type="ECO:0000256" key="3">
    <source>
        <dbReference type="ARBA" id="ARBA00022801"/>
    </source>
</evidence>
<feature type="region of interest" description="Disordered" evidence="6">
    <location>
        <begin position="297"/>
        <end position="321"/>
    </location>
</feature>
<dbReference type="PANTHER" id="PTHR10183:SF379">
    <property type="entry name" value="CALPAIN-5"/>
    <property type="match status" value="1"/>
</dbReference>
<dbReference type="Pfam" id="PF00648">
    <property type="entry name" value="Peptidase_C2"/>
    <property type="match status" value="1"/>
</dbReference>
<name>A0A6N9H3L1_9MICO</name>
<dbReference type="InterPro" id="IPR022684">
    <property type="entry name" value="Calpain_cysteine_protease"/>
</dbReference>
<evidence type="ECO:0000313" key="9">
    <source>
        <dbReference type="Proteomes" id="UP000469215"/>
    </source>
</evidence>
<feature type="domain" description="Calpain catalytic" evidence="7">
    <location>
        <begin position="114"/>
        <end position="320"/>
    </location>
</feature>
<feature type="active site" evidence="5">
    <location>
        <position position="317"/>
    </location>
</feature>
<dbReference type="GO" id="GO:0006508">
    <property type="term" value="P:proteolysis"/>
    <property type="evidence" value="ECO:0007669"/>
    <property type="project" value="UniProtKB-KW"/>
</dbReference>
<feature type="active site" evidence="5">
    <location>
        <position position="289"/>
    </location>
</feature>
<dbReference type="InterPro" id="IPR001300">
    <property type="entry name" value="Peptidase_C2_calpain_cat"/>
</dbReference>
<evidence type="ECO:0000256" key="2">
    <source>
        <dbReference type="ARBA" id="ARBA00022670"/>
    </source>
</evidence>
<feature type="active site" evidence="5">
    <location>
        <position position="123"/>
    </location>
</feature>
<comment type="similarity">
    <text evidence="1">Belongs to the peptidase C2 family.</text>
</comment>
<dbReference type="PANTHER" id="PTHR10183">
    <property type="entry name" value="CALPAIN"/>
    <property type="match status" value="1"/>
</dbReference>
<dbReference type="InterPro" id="IPR038765">
    <property type="entry name" value="Papain-like_cys_pep_sf"/>
</dbReference>
<evidence type="ECO:0000256" key="1">
    <source>
        <dbReference type="ARBA" id="ARBA00007623"/>
    </source>
</evidence>
<dbReference type="SUPFAM" id="SSF54001">
    <property type="entry name" value="Cysteine proteinases"/>
    <property type="match status" value="1"/>
</dbReference>
<reference evidence="8 9" key="1">
    <citation type="submission" date="2020-01" db="EMBL/GenBank/DDBJ databases">
        <authorList>
            <person name="Deng T."/>
        </authorList>
    </citation>
    <scope>NUCLEOTIDE SEQUENCE [LARGE SCALE GENOMIC DNA]</scope>
    <source>
        <strain evidence="8 9">5221</strain>
    </source>
</reference>
<organism evidence="8 9">
    <name type="scientific">Brevibacterium rongguiense</name>
    <dbReference type="NCBI Taxonomy" id="2695267"/>
    <lineage>
        <taxon>Bacteria</taxon>
        <taxon>Bacillati</taxon>
        <taxon>Actinomycetota</taxon>
        <taxon>Actinomycetes</taxon>
        <taxon>Micrococcales</taxon>
        <taxon>Brevibacteriaceae</taxon>
        <taxon>Brevibacterium</taxon>
    </lineage>
</organism>
<dbReference type="GO" id="GO:0004198">
    <property type="term" value="F:calcium-dependent cysteine-type endopeptidase activity"/>
    <property type="evidence" value="ECO:0007669"/>
    <property type="project" value="InterPro"/>
</dbReference>
<sequence length="354" mass="36598">MAEGRGAHSAAALAARLRACLADPGACRADLAALSAELLPAPTTPAQRLRAALGVRTAPRLLGPLLAELGPDALGTLLPRLPALEPAARGGGCAEPAGRAVETVDRSPRGVVPDLRQGRLGDCWLVAVLIACEAARPGFARSQLTPLGPTAAAGADGPPAGAHPAIGFWAVDLWAPARRRIVVSDRLPVAHRCGDGGLAPTAASIVEKAVAVALGGSYRRLESNLADVALWLLTGRAAPARPVPRRLDGLDRALRAGRPVVASTLVRPRGSFRLPREDGRTAVPIMDGHVYAVLGVARTDEDGRPDPRQPPRARLRNPLGGSGPAAGADLWLSARQLRRAFLSVNVGPVLAARP</sequence>